<dbReference type="InterPro" id="IPR020554">
    <property type="entry name" value="UPF0021_CS"/>
</dbReference>
<dbReference type="PANTHER" id="PTHR11807">
    <property type="entry name" value="ATPASES OF THE PP SUPERFAMILY-RELATED"/>
    <property type="match status" value="1"/>
</dbReference>
<feature type="domain" description="tRNA(Ile)-lysidine/2-thiocytidine synthase N-terminal" evidence="8">
    <location>
        <begin position="61"/>
        <end position="240"/>
    </location>
</feature>
<dbReference type="UniPathway" id="UPA00988"/>
<feature type="region of interest" description="Disordered" evidence="7">
    <location>
        <begin position="295"/>
        <end position="321"/>
    </location>
</feature>
<feature type="compositionally biased region" description="Gly residues" evidence="7">
    <location>
        <begin position="300"/>
        <end position="318"/>
    </location>
</feature>
<dbReference type="EC" id="2.7.7.-" evidence="6"/>
<evidence type="ECO:0000313" key="10">
    <source>
        <dbReference type="EMBL" id="PUU75012.1"/>
    </source>
</evidence>
<dbReference type="GO" id="GO:0016779">
    <property type="term" value="F:nucleotidyltransferase activity"/>
    <property type="evidence" value="ECO:0007669"/>
    <property type="project" value="UniProtKB-UniRule"/>
</dbReference>
<organism evidence="10 11">
    <name type="scientific">Tuber borchii</name>
    <name type="common">White truffle</name>
    <dbReference type="NCBI Taxonomy" id="42251"/>
    <lineage>
        <taxon>Eukaryota</taxon>
        <taxon>Fungi</taxon>
        <taxon>Dikarya</taxon>
        <taxon>Ascomycota</taxon>
        <taxon>Pezizomycotina</taxon>
        <taxon>Pezizomycetes</taxon>
        <taxon>Pezizales</taxon>
        <taxon>Tuberaceae</taxon>
        <taxon>Tuber</taxon>
    </lineage>
</organism>
<dbReference type="InterPro" id="IPR056369">
    <property type="entry name" value="CTU1-like_ATP-bd"/>
</dbReference>
<dbReference type="CDD" id="cd01713">
    <property type="entry name" value="CTU1-like"/>
    <property type="match status" value="1"/>
</dbReference>
<evidence type="ECO:0000256" key="2">
    <source>
        <dbReference type="ARBA" id="ARBA00022555"/>
    </source>
</evidence>
<feature type="region of interest" description="Disordered" evidence="7">
    <location>
        <begin position="340"/>
        <end position="360"/>
    </location>
</feature>
<feature type="domain" description="Cytoplasmic tRNA 2-thiolation protein 1 C-terminal" evidence="9">
    <location>
        <begin position="368"/>
        <end position="397"/>
    </location>
</feature>
<dbReference type="Pfam" id="PF16503">
    <property type="entry name" value="zn-ribbon_14"/>
    <property type="match status" value="1"/>
</dbReference>
<accession>A0A2T6ZHQ5</accession>
<reference evidence="10 11" key="1">
    <citation type="submission" date="2017-04" db="EMBL/GenBank/DDBJ databases">
        <title>Draft genome sequence of Tuber borchii Vittad., a whitish edible truffle.</title>
        <authorList>
            <consortium name="DOE Joint Genome Institute"/>
            <person name="Murat C."/>
            <person name="Kuo A."/>
            <person name="Barry K.W."/>
            <person name="Clum A."/>
            <person name="Dockter R.B."/>
            <person name="Fauchery L."/>
            <person name="Iotti M."/>
            <person name="Kohler A."/>
            <person name="Labutti K."/>
            <person name="Lindquist E.A."/>
            <person name="Lipzen A."/>
            <person name="Ohm R.A."/>
            <person name="Wang M."/>
            <person name="Grigoriev I.V."/>
            <person name="Zambonelli A."/>
            <person name="Martin F.M."/>
        </authorList>
    </citation>
    <scope>NUCLEOTIDE SEQUENCE [LARGE SCALE GENOMIC DNA]</scope>
    <source>
        <strain evidence="10 11">Tbo3840</strain>
    </source>
</reference>
<dbReference type="PANTHER" id="PTHR11807:SF12">
    <property type="entry name" value="CYTOPLASMIC TRNA 2-THIOLATION PROTEIN 1"/>
    <property type="match status" value="1"/>
</dbReference>
<evidence type="ECO:0000256" key="3">
    <source>
        <dbReference type="ARBA" id="ARBA00022679"/>
    </source>
</evidence>
<keyword evidence="11" id="KW-1185">Reference proteome</keyword>
<evidence type="ECO:0000256" key="7">
    <source>
        <dbReference type="SAM" id="MobiDB-lite"/>
    </source>
</evidence>
<dbReference type="InterPro" id="IPR000541">
    <property type="entry name" value="Ncs6/Tuc1/Ctu1"/>
</dbReference>
<dbReference type="Gene3D" id="3.40.50.620">
    <property type="entry name" value="HUPs"/>
    <property type="match status" value="2"/>
</dbReference>
<comment type="subcellular location">
    <subcellularLocation>
        <location evidence="6">Cytoplasm</location>
    </subcellularLocation>
</comment>
<evidence type="ECO:0000256" key="1">
    <source>
        <dbReference type="ARBA" id="ARBA00022490"/>
    </source>
</evidence>
<evidence type="ECO:0000256" key="6">
    <source>
        <dbReference type="HAMAP-Rule" id="MF_03053"/>
    </source>
</evidence>
<gene>
    <name evidence="6" type="primary">NCS6</name>
    <name evidence="6" type="synonym">CTU1</name>
    <name evidence="10" type="ORF">B9Z19DRAFT_1132108</name>
</gene>
<name>A0A2T6ZHQ5_TUBBO</name>
<keyword evidence="5 6" id="KW-0694">RNA-binding</keyword>
<dbReference type="InterPro" id="IPR011063">
    <property type="entry name" value="TilS/TtcA_N"/>
</dbReference>
<comment type="similarity">
    <text evidence="6">Belongs to the TtcA family. CTU1/NCS6/ATPBD3 subfamily.</text>
</comment>
<dbReference type="GO" id="GO:0032447">
    <property type="term" value="P:protein urmylation"/>
    <property type="evidence" value="ECO:0007669"/>
    <property type="project" value="UniProtKB-UniRule"/>
</dbReference>
<evidence type="ECO:0000259" key="8">
    <source>
        <dbReference type="Pfam" id="PF01171"/>
    </source>
</evidence>
<proteinExistence type="inferred from homology"/>
<dbReference type="EMBL" id="NESQ01000256">
    <property type="protein sequence ID" value="PUU75012.1"/>
    <property type="molecule type" value="Genomic_DNA"/>
</dbReference>
<dbReference type="GO" id="GO:0000049">
    <property type="term" value="F:tRNA binding"/>
    <property type="evidence" value="ECO:0007669"/>
    <property type="project" value="UniProtKB-UniRule"/>
</dbReference>
<dbReference type="GO" id="GO:0005739">
    <property type="term" value="C:mitochondrion"/>
    <property type="evidence" value="ECO:0007669"/>
    <property type="project" value="TreeGrafter"/>
</dbReference>
<evidence type="ECO:0000313" key="11">
    <source>
        <dbReference type="Proteomes" id="UP000244722"/>
    </source>
</evidence>
<keyword evidence="1 6" id="KW-0963">Cytoplasm</keyword>
<dbReference type="PROSITE" id="PS01263">
    <property type="entry name" value="UPF0021"/>
    <property type="match status" value="1"/>
</dbReference>
<keyword evidence="3 6" id="KW-0808">Transferase</keyword>
<comment type="function">
    <text evidence="6">Plays a central role in 2-thiolation of mcm(5)S(2)U at tRNA wobble positions of tRNA(Lys), tRNA(Glu) and tRNA(Gln). Directly binds tRNAs and probably acts by catalyzing adenylation of tRNAs, an intermediate required for 2-thiolation. It is unclear whether it acts as a sulfurtransferase that transfers sulfur from thiocarboxylated URM1 onto the uridine of tRNAs at wobble position. Prior mcm(5) tRNA modification by the elongator complex is required for 2-thiolation. May also be involved in protein urmylation.</text>
</comment>
<dbReference type="GO" id="GO:0002143">
    <property type="term" value="P:tRNA wobble position uridine thiolation"/>
    <property type="evidence" value="ECO:0007669"/>
    <property type="project" value="TreeGrafter"/>
</dbReference>
<protein>
    <recommendedName>
        <fullName evidence="6">Cytoplasmic tRNA 2-thiolation protein 1</fullName>
        <ecNumber evidence="6">2.7.7.-</ecNumber>
    </recommendedName>
    <alternativeName>
        <fullName evidence="6">Cytoplasmic tRNA adenylyltransferase 1</fullName>
    </alternativeName>
</protein>
<feature type="compositionally biased region" description="Basic residues" evidence="7">
    <location>
        <begin position="350"/>
        <end position="359"/>
    </location>
</feature>
<evidence type="ECO:0000256" key="5">
    <source>
        <dbReference type="ARBA" id="ARBA00022884"/>
    </source>
</evidence>
<dbReference type="InterPro" id="IPR032442">
    <property type="entry name" value="CTU1_C"/>
</dbReference>
<comment type="pathway">
    <text evidence="6">tRNA modification; 5-methoxycarbonylmethyl-2-thiouridine-tRNA biosynthesis.</text>
</comment>
<dbReference type="Proteomes" id="UP000244722">
    <property type="component" value="Unassembled WGS sequence"/>
</dbReference>
<dbReference type="Pfam" id="PF01171">
    <property type="entry name" value="ATP_bind_3"/>
    <property type="match status" value="1"/>
</dbReference>
<dbReference type="STRING" id="42251.A0A2T6ZHQ5"/>
<dbReference type="OrthoDB" id="198857at2759"/>
<sequence length="430" mass="46429">MPPALPIPASKLCESCRSARALISRPKTHQKLCKPCFLSAFESEIHATIVSTNLFTQGSRVAIGASGGKDSTVLASVLRTLNERHGYGVEFVLLSIDEGIKGYRDDSLETVKRNAVQYGMELVIVSYEELYGWSMDSVVESIGKKGNCTYCGVFRRQALDRGAERLGINHVVTGHNADDIAETVLMNLLRGDLPRLHRCTSIITSSSSSPIARSKPLKYAYEKEIVLYALHQKLDYFSTECIYSPEAFRGSARTLIKALEKVRPSAILDIVRSGEAFSRMILSQAQASGAKSLQESGVGVDSGGGGAGCNNGGTGRSSGGEMEDMEKALLAEMSGLEASIPPLPSIAPGKPKKMKQTPKKIREQTMSNCTRCGYLTSQKLCKACTLLEGLNKNRPKTAVEVEAGIEDEEASSSLRRGIEAIKLAEEGIVN</sequence>
<dbReference type="SUPFAM" id="SSF52402">
    <property type="entry name" value="Adenine nucleotide alpha hydrolases-like"/>
    <property type="match status" value="1"/>
</dbReference>
<dbReference type="HAMAP" id="MF_03053">
    <property type="entry name" value="CTU1"/>
    <property type="match status" value="1"/>
</dbReference>
<evidence type="ECO:0000259" key="9">
    <source>
        <dbReference type="Pfam" id="PF16503"/>
    </source>
</evidence>
<evidence type="ECO:0000256" key="4">
    <source>
        <dbReference type="ARBA" id="ARBA00022694"/>
    </source>
</evidence>
<dbReference type="InterPro" id="IPR014729">
    <property type="entry name" value="Rossmann-like_a/b/a_fold"/>
</dbReference>
<comment type="caution">
    <text evidence="10">The sequence shown here is derived from an EMBL/GenBank/DDBJ whole genome shotgun (WGS) entry which is preliminary data.</text>
</comment>
<keyword evidence="2 6" id="KW-0820">tRNA-binding</keyword>
<keyword evidence="4 6" id="KW-0819">tRNA processing</keyword>
<dbReference type="AlphaFoldDB" id="A0A2T6ZHQ5"/>
<dbReference type="GO" id="GO:0002144">
    <property type="term" value="C:cytosolic tRNA wobble base thiouridylase complex"/>
    <property type="evidence" value="ECO:0007669"/>
    <property type="project" value="TreeGrafter"/>
</dbReference>